<evidence type="ECO:0008006" key="3">
    <source>
        <dbReference type="Google" id="ProtNLM"/>
    </source>
</evidence>
<dbReference type="OrthoDB" id="707842at2"/>
<proteinExistence type="predicted"/>
<sequence length="166" mass="19596">MKKIIALFLVLAFFVSCEKKNEQTSVRKNKSTTASLGPTELAYKEYNDIEYRMGIQRKVVMEGDTVAYQKLQYMYAYTSRRSELFLYHQIMSTKYSYGEGSYNAYKAYKQYSNGNDRFKVWATYYLLRSKEQGYKRGEQQINEIFGSLKKVPTSKKYLIENLDKLD</sequence>
<comment type="caution">
    <text evidence="1">The sequence shown here is derived from an EMBL/GenBank/DDBJ whole genome shotgun (WGS) entry which is preliminary data.</text>
</comment>
<dbReference type="EMBL" id="NOXX01000004">
    <property type="protein sequence ID" value="OYQ52522.1"/>
    <property type="molecule type" value="Genomic_DNA"/>
</dbReference>
<name>A0A256AFL1_9FLAO</name>
<keyword evidence="2" id="KW-1185">Reference proteome</keyword>
<evidence type="ECO:0000313" key="1">
    <source>
        <dbReference type="EMBL" id="OYQ52522.1"/>
    </source>
</evidence>
<dbReference type="AlphaFoldDB" id="A0A256AFL1"/>
<reference evidence="1 2" key="1">
    <citation type="submission" date="2017-07" db="EMBL/GenBank/DDBJ databases">
        <title>Flavobacterium cyanobacteriorum sp. nov., isolated from cyanobacterial aggregates in a eutrophic lake.</title>
        <authorList>
            <person name="Cai H."/>
        </authorList>
    </citation>
    <scope>NUCLEOTIDE SEQUENCE [LARGE SCALE GENOMIC DNA]</scope>
    <source>
        <strain evidence="1 2">TH167</strain>
    </source>
</reference>
<dbReference type="PROSITE" id="PS51257">
    <property type="entry name" value="PROKAR_LIPOPROTEIN"/>
    <property type="match status" value="1"/>
</dbReference>
<dbReference type="Proteomes" id="UP000216035">
    <property type="component" value="Unassembled WGS sequence"/>
</dbReference>
<evidence type="ECO:0000313" key="2">
    <source>
        <dbReference type="Proteomes" id="UP000216035"/>
    </source>
</evidence>
<accession>A0A256AFL1</accession>
<gene>
    <name evidence="1" type="ORF">CHX27_00035</name>
</gene>
<protein>
    <recommendedName>
        <fullName evidence="3">Lipoprotein</fullName>
    </recommendedName>
</protein>
<dbReference type="RefSeq" id="WP_094484758.1">
    <property type="nucleotide sequence ID" value="NZ_NOXX01000004.1"/>
</dbReference>
<organism evidence="1 2">
    <name type="scientific">Flavobacterium aurantiibacter</name>
    <dbReference type="NCBI Taxonomy" id="2023067"/>
    <lineage>
        <taxon>Bacteria</taxon>
        <taxon>Pseudomonadati</taxon>
        <taxon>Bacteroidota</taxon>
        <taxon>Flavobacteriia</taxon>
        <taxon>Flavobacteriales</taxon>
        <taxon>Flavobacteriaceae</taxon>
        <taxon>Flavobacterium</taxon>
    </lineage>
</organism>